<protein>
    <submittedName>
        <fullName evidence="1">Uncharacterized protein</fullName>
    </submittedName>
</protein>
<reference evidence="1 2" key="1">
    <citation type="submission" date="2021-06" db="EMBL/GenBank/DDBJ databases">
        <title>Enterococcus alishanensis sp. nov., a novel lactic acid bacterium isolated from fresh coffee beans.</title>
        <authorList>
            <person name="Chen Y.-S."/>
        </authorList>
    </citation>
    <scope>NUCLEOTIDE SEQUENCE [LARGE SCALE GENOMIC DNA]</scope>
    <source>
        <strain evidence="1 2">ALS3</strain>
    </source>
</reference>
<dbReference type="EMBL" id="JAHUZB010000003">
    <property type="protein sequence ID" value="MBV7391080.1"/>
    <property type="molecule type" value="Genomic_DNA"/>
</dbReference>
<dbReference type="RefSeq" id="WP_218326113.1">
    <property type="nucleotide sequence ID" value="NZ_JAHUZB010000003.1"/>
</dbReference>
<sequence>MKTKYYLIACLDKEDKIQEIKEYYLLIRLNFPFLGTFKMDKENWTISSSNIVFMFKDINEMQHIHSEFKWTEIAESKKFEDYASFDSKTSYNTFLGMIGGARSGKILKKLSKQRKQSNRKAI</sequence>
<proteinExistence type="predicted"/>
<gene>
    <name evidence="1" type="ORF">KUA55_10335</name>
</gene>
<evidence type="ECO:0000313" key="2">
    <source>
        <dbReference type="Proteomes" id="UP000774130"/>
    </source>
</evidence>
<dbReference type="Proteomes" id="UP000774130">
    <property type="component" value="Unassembled WGS sequence"/>
</dbReference>
<keyword evidence="2" id="KW-1185">Reference proteome</keyword>
<evidence type="ECO:0000313" key="1">
    <source>
        <dbReference type="EMBL" id="MBV7391080.1"/>
    </source>
</evidence>
<name>A0ABS6TDZ3_9ENTE</name>
<accession>A0ABS6TDZ3</accession>
<comment type="caution">
    <text evidence="1">The sequence shown here is derived from an EMBL/GenBank/DDBJ whole genome shotgun (WGS) entry which is preliminary data.</text>
</comment>
<organism evidence="1 2">
    <name type="scientific">Enterococcus alishanensis</name>
    <dbReference type="NCBI Taxonomy" id="1303817"/>
    <lineage>
        <taxon>Bacteria</taxon>
        <taxon>Bacillati</taxon>
        <taxon>Bacillota</taxon>
        <taxon>Bacilli</taxon>
        <taxon>Lactobacillales</taxon>
        <taxon>Enterococcaceae</taxon>
        <taxon>Enterococcus</taxon>
    </lineage>
</organism>